<keyword evidence="6" id="KW-0822">Tryptophan biosynthesis</keyword>
<evidence type="ECO:0000313" key="11">
    <source>
        <dbReference type="Proteomes" id="UP000531594"/>
    </source>
</evidence>
<evidence type="ECO:0000259" key="9">
    <source>
        <dbReference type="Pfam" id="PF00218"/>
    </source>
</evidence>
<reference evidence="10 11" key="1">
    <citation type="submission" date="2020-08" db="EMBL/GenBank/DDBJ databases">
        <title>Genomic Encyclopedia of Type Strains, Phase IV (KMG-IV): sequencing the most valuable type-strain genomes for metagenomic binning, comparative biology and taxonomic classification.</title>
        <authorList>
            <person name="Goeker M."/>
        </authorList>
    </citation>
    <scope>NUCLEOTIDE SEQUENCE [LARGE SCALE GENOMIC DNA]</scope>
    <source>
        <strain evidence="10 11">DSM 5391</strain>
    </source>
</reference>
<dbReference type="UniPathway" id="UPA00035">
    <property type="reaction ID" value="UER00043"/>
</dbReference>
<dbReference type="AlphaFoldDB" id="A0A7X0HQA3"/>
<keyword evidence="4" id="KW-0028">Amino-acid biosynthesis</keyword>
<comment type="pathway">
    <text evidence="2">Amino-acid biosynthesis; L-tryptophan biosynthesis; L-tryptophan from chorismate: step 4/5.</text>
</comment>
<dbReference type="GO" id="GO:0004425">
    <property type="term" value="F:indole-3-glycerol-phosphate synthase activity"/>
    <property type="evidence" value="ECO:0007669"/>
    <property type="project" value="UniProtKB-EC"/>
</dbReference>
<keyword evidence="5" id="KW-0210">Decarboxylase</keyword>
<comment type="catalytic activity">
    <reaction evidence="1">
        <text>1-(2-carboxyphenylamino)-1-deoxy-D-ribulose 5-phosphate + H(+) = (1S,2R)-1-C-(indol-3-yl)glycerol 3-phosphate + CO2 + H2O</text>
        <dbReference type="Rhea" id="RHEA:23476"/>
        <dbReference type="ChEBI" id="CHEBI:15377"/>
        <dbReference type="ChEBI" id="CHEBI:15378"/>
        <dbReference type="ChEBI" id="CHEBI:16526"/>
        <dbReference type="ChEBI" id="CHEBI:58613"/>
        <dbReference type="ChEBI" id="CHEBI:58866"/>
        <dbReference type="EC" id="4.1.1.48"/>
    </reaction>
</comment>
<dbReference type="GO" id="GO:0000162">
    <property type="term" value="P:L-tryptophan biosynthetic process"/>
    <property type="evidence" value="ECO:0007669"/>
    <property type="project" value="UniProtKB-UniPathway"/>
</dbReference>
<proteinExistence type="predicted"/>
<dbReference type="InterPro" id="IPR013785">
    <property type="entry name" value="Aldolase_TIM"/>
</dbReference>
<gene>
    <name evidence="10" type="ORF">HNR53_001563</name>
</gene>
<dbReference type="Proteomes" id="UP000531594">
    <property type="component" value="Unassembled WGS sequence"/>
</dbReference>
<keyword evidence="7" id="KW-0057">Aromatic amino acid biosynthesis</keyword>
<keyword evidence="8 10" id="KW-0456">Lyase</keyword>
<dbReference type="Pfam" id="PF00218">
    <property type="entry name" value="IGPS"/>
    <property type="match status" value="1"/>
</dbReference>
<evidence type="ECO:0000313" key="10">
    <source>
        <dbReference type="EMBL" id="MBB6444953.1"/>
    </source>
</evidence>
<dbReference type="PANTHER" id="PTHR22854">
    <property type="entry name" value="TRYPTOPHAN BIOSYNTHESIS PROTEIN"/>
    <property type="match status" value="1"/>
</dbReference>
<organism evidence="10 11">
    <name type="scientific">Bacillus benzoevorans</name>
    <dbReference type="NCBI Taxonomy" id="1456"/>
    <lineage>
        <taxon>Bacteria</taxon>
        <taxon>Bacillati</taxon>
        <taxon>Bacillota</taxon>
        <taxon>Bacilli</taxon>
        <taxon>Bacillales</taxon>
        <taxon>Bacillaceae</taxon>
        <taxon>Bacillus</taxon>
    </lineage>
</organism>
<dbReference type="InterPro" id="IPR013798">
    <property type="entry name" value="Indole-3-glycerol_P_synth_dom"/>
</dbReference>
<protein>
    <recommendedName>
        <fullName evidence="3">indole-3-glycerol-phosphate synthase</fullName>
        <ecNumber evidence="3">4.1.1.48</ecNumber>
    </recommendedName>
</protein>
<dbReference type="PANTHER" id="PTHR22854:SF2">
    <property type="entry name" value="INDOLE-3-GLYCEROL-PHOSPHATE SYNTHASE"/>
    <property type="match status" value="1"/>
</dbReference>
<evidence type="ECO:0000256" key="4">
    <source>
        <dbReference type="ARBA" id="ARBA00022605"/>
    </source>
</evidence>
<keyword evidence="11" id="KW-1185">Reference proteome</keyword>
<accession>A0A7X0HQA3</accession>
<comment type="caution">
    <text evidence="10">The sequence shown here is derived from an EMBL/GenBank/DDBJ whole genome shotgun (WGS) entry which is preliminary data.</text>
</comment>
<dbReference type="EC" id="4.1.1.48" evidence="3"/>
<dbReference type="InterPro" id="IPR045186">
    <property type="entry name" value="Indole-3-glycerol_P_synth"/>
</dbReference>
<evidence type="ECO:0000256" key="6">
    <source>
        <dbReference type="ARBA" id="ARBA00022822"/>
    </source>
</evidence>
<dbReference type="SUPFAM" id="SSF51366">
    <property type="entry name" value="Ribulose-phoshate binding barrel"/>
    <property type="match status" value="1"/>
</dbReference>
<dbReference type="InterPro" id="IPR011060">
    <property type="entry name" value="RibuloseP-bd_barrel"/>
</dbReference>
<sequence>MGNEEKNQNGACTKCTSALWKEYQLGRVPVIPDMKRRSPGEGDLMFGRNPVETAKHLEEAGAPVISVVTEAEHYGGSLDLLREISHAVSVPILRKDFIKTKEQLQESAEYGASGVLLISSILENEQLCQLIEEAKELGLEPLVETHDEAEILAVRDLNLSFIGINNRNIIQWEMDDGNVNTTETLAGLVPPGAFLLSESSISSPDDVIRAAKAGAHGVLVGTAIHRAADPPACYQNLRVWRG</sequence>
<evidence type="ECO:0000256" key="2">
    <source>
        <dbReference type="ARBA" id="ARBA00004696"/>
    </source>
</evidence>
<evidence type="ECO:0000256" key="3">
    <source>
        <dbReference type="ARBA" id="ARBA00012362"/>
    </source>
</evidence>
<dbReference type="EMBL" id="JACHGK010000004">
    <property type="protein sequence ID" value="MBB6444953.1"/>
    <property type="molecule type" value="Genomic_DNA"/>
</dbReference>
<evidence type="ECO:0000256" key="1">
    <source>
        <dbReference type="ARBA" id="ARBA00001633"/>
    </source>
</evidence>
<evidence type="ECO:0000256" key="5">
    <source>
        <dbReference type="ARBA" id="ARBA00022793"/>
    </source>
</evidence>
<feature type="domain" description="Indole-3-glycerol phosphate synthase" evidence="9">
    <location>
        <begin position="25"/>
        <end position="232"/>
    </location>
</feature>
<evidence type="ECO:0000256" key="7">
    <source>
        <dbReference type="ARBA" id="ARBA00023141"/>
    </source>
</evidence>
<dbReference type="GO" id="GO:0004640">
    <property type="term" value="F:phosphoribosylanthranilate isomerase activity"/>
    <property type="evidence" value="ECO:0007669"/>
    <property type="project" value="TreeGrafter"/>
</dbReference>
<dbReference type="RefSeq" id="WP_184524536.1">
    <property type="nucleotide sequence ID" value="NZ_JACHGK010000004.1"/>
</dbReference>
<dbReference type="Gene3D" id="3.20.20.70">
    <property type="entry name" value="Aldolase class I"/>
    <property type="match status" value="1"/>
</dbReference>
<dbReference type="CDD" id="cd00331">
    <property type="entry name" value="IGPS"/>
    <property type="match status" value="1"/>
</dbReference>
<evidence type="ECO:0000256" key="8">
    <source>
        <dbReference type="ARBA" id="ARBA00023239"/>
    </source>
</evidence>
<name>A0A7X0HQA3_9BACI</name>